<dbReference type="InterPro" id="IPR029026">
    <property type="entry name" value="tRNA_m1G_MTases_N"/>
</dbReference>
<keyword evidence="5" id="KW-0698">rRNA processing</keyword>
<evidence type="ECO:0000256" key="3">
    <source>
        <dbReference type="ARBA" id="ARBA00022691"/>
    </source>
</evidence>
<dbReference type="RefSeq" id="WP_330199554.1">
    <property type="nucleotide sequence ID" value="NZ_JAZDRP010000007.1"/>
</dbReference>
<dbReference type="Gene3D" id="3.40.1280.10">
    <property type="match status" value="1"/>
</dbReference>
<gene>
    <name evidence="5 6" type="primary">rlmH</name>
    <name evidence="6" type="ORF">V0U79_10955</name>
</gene>
<comment type="similarity">
    <text evidence="4 5">Belongs to the RNA methyltransferase RlmH family.</text>
</comment>
<proteinExistence type="inferred from homology"/>
<evidence type="ECO:0000256" key="5">
    <source>
        <dbReference type="HAMAP-Rule" id="MF_00658"/>
    </source>
</evidence>
<dbReference type="InterPro" id="IPR003742">
    <property type="entry name" value="RlmH-like"/>
</dbReference>
<comment type="caution">
    <text evidence="5">Lacks conserved residue(s) required for the propagation of feature annotation.</text>
</comment>
<dbReference type="CDD" id="cd18081">
    <property type="entry name" value="RlmH-like"/>
    <property type="match status" value="1"/>
</dbReference>
<evidence type="ECO:0000256" key="4">
    <source>
        <dbReference type="ARBA" id="ARBA00038303"/>
    </source>
</evidence>
<evidence type="ECO:0000313" key="6">
    <source>
        <dbReference type="EMBL" id="MEE2526890.1"/>
    </source>
</evidence>
<keyword evidence="1 5" id="KW-0489">Methyltransferase</keyword>
<name>A0ABU7LSP6_9PROT</name>
<reference evidence="6 7" key="1">
    <citation type="submission" date="2024-01" db="EMBL/GenBank/DDBJ databases">
        <title>Hyphobacterium bacterium isolated from marine sediment.</title>
        <authorList>
            <person name="Zhao S."/>
        </authorList>
    </citation>
    <scope>NUCLEOTIDE SEQUENCE [LARGE SCALE GENOMIC DNA]</scope>
    <source>
        <strain evidence="7">HN65</strain>
    </source>
</reference>
<dbReference type="PANTHER" id="PTHR33603:SF1">
    <property type="entry name" value="RIBOSOMAL RNA LARGE SUBUNIT METHYLTRANSFERASE H"/>
    <property type="match status" value="1"/>
</dbReference>
<keyword evidence="5" id="KW-0963">Cytoplasm</keyword>
<protein>
    <recommendedName>
        <fullName evidence="5">Ribosomal RNA large subunit methyltransferase H</fullName>
        <ecNumber evidence="5">2.1.1.177</ecNumber>
    </recommendedName>
    <alternativeName>
        <fullName evidence="5">23S rRNA (pseudouridine1915-N3)-methyltransferase</fullName>
    </alternativeName>
    <alternativeName>
        <fullName evidence="5">23S rRNA m3Psi1915 methyltransferase</fullName>
    </alternativeName>
    <alternativeName>
        <fullName evidence="5">rRNA (pseudouridine-N3-)-methyltransferase RlmH</fullName>
    </alternativeName>
</protein>
<evidence type="ECO:0000256" key="1">
    <source>
        <dbReference type="ARBA" id="ARBA00022603"/>
    </source>
</evidence>
<dbReference type="Pfam" id="PF02590">
    <property type="entry name" value="SPOUT_MTase"/>
    <property type="match status" value="1"/>
</dbReference>
<dbReference type="PANTHER" id="PTHR33603">
    <property type="entry name" value="METHYLTRANSFERASE"/>
    <property type="match status" value="1"/>
</dbReference>
<evidence type="ECO:0000256" key="2">
    <source>
        <dbReference type="ARBA" id="ARBA00022679"/>
    </source>
</evidence>
<dbReference type="SUPFAM" id="SSF75217">
    <property type="entry name" value="alpha/beta knot"/>
    <property type="match status" value="1"/>
</dbReference>
<dbReference type="PIRSF" id="PIRSF004505">
    <property type="entry name" value="MT_bac"/>
    <property type="match status" value="1"/>
</dbReference>
<organism evidence="6 7">
    <name type="scientific">Hyphobacterium lacteum</name>
    <dbReference type="NCBI Taxonomy" id="3116575"/>
    <lineage>
        <taxon>Bacteria</taxon>
        <taxon>Pseudomonadati</taxon>
        <taxon>Pseudomonadota</taxon>
        <taxon>Alphaproteobacteria</taxon>
        <taxon>Maricaulales</taxon>
        <taxon>Maricaulaceae</taxon>
        <taxon>Hyphobacterium</taxon>
    </lineage>
</organism>
<dbReference type="Proteomes" id="UP001354971">
    <property type="component" value="Unassembled WGS sequence"/>
</dbReference>
<comment type="caution">
    <text evidence="6">The sequence shown here is derived from an EMBL/GenBank/DDBJ whole genome shotgun (WGS) entry which is preliminary data.</text>
</comment>
<feature type="binding site" evidence="5">
    <location>
        <position position="104"/>
    </location>
    <ligand>
        <name>S-adenosyl-L-methionine</name>
        <dbReference type="ChEBI" id="CHEBI:59789"/>
    </ligand>
</feature>
<keyword evidence="2 5" id="KW-0808">Transferase</keyword>
<comment type="subcellular location">
    <subcellularLocation>
        <location evidence="5">Cytoplasm</location>
    </subcellularLocation>
</comment>
<comment type="function">
    <text evidence="5">Specifically methylates the pseudouridine at position 1915 (m3Psi1915) in 23S rRNA.</text>
</comment>
<dbReference type="NCBIfam" id="NF000989">
    <property type="entry name" value="PRK00103.2-3"/>
    <property type="match status" value="1"/>
</dbReference>
<comment type="catalytic activity">
    <reaction evidence="5">
        <text>pseudouridine(1915) in 23S rRNA + S-adenosyl-L-methionine = N(3)-methylpseudouridine(1915) in 23S rRNA + S-adenosyl-L-homocysteine + H(+)</text>
        <dbReference type="Rhea" id="RHEA:42752"/>
        <dbReference type="Rhea" id="RHEA-COMP:10221"/>
        <dbReference type="Rhea" id="RHEA-COMP:10222"/>
        <dbReference type="ChEBI" id="CHEBI:15378"/>
        <dbReference type="ChEBI" id="CHEBI:57856"/>
        <dbReference type="ChEBI" id="CHEBI:59789"/>
        <dbReference type="ChEBI" id="CHEBI:65314"/>
        <dbReference type="ChEBI" id="CHEBI:74486"/>
        <dbReference type="EC" id="2.1.1.177"/>
    </reaction>
</comment>
<keyword evidence="3 5" id="KW-0949">S-adenosyl-L-methionine</keyword>
<comment type="subunit">
    <text evidence="5">Homodimer.</text>
</comment>
<keyword evidence="7" id="KW-1185">Reference proteome</keyword>
<dbReference type="HAMAP" id="MF_00658">
    <property type="entry name" value="23SrRNA_methyltr_H"/>
    <property type="match status" value="1"/>
</dbReference>
<dbReference type="EC" id="2.1.1.177" evidence="5"/>
<accession>A0ABU7LSP6</accession>
<dbReference type="InterPro" id="IPR029028">
    <property type="entry name" value="Alpha/beta_knot_MTases"/>
</dbReference>
<sequence length="156" mass="16901">MLLRIIAAGRLKSGPERELIERYAERIRGGGPAIGLGPLQETEIDIRSINGKTAESEALAAQVPQGCALCLMDERGKALSSRELADILGRWRDDGIREACFVIGGADGLDRSAFGSPQLTLSFGKAVWPHMLVRAMLAEQLYRAVSILSGAPYHRD</sequence>
<dbReference type="EMBL" id="JAZDRP010000007">
    <property type="protein sequence ID" value="MEE2526890.1"/>
    <property type="molecule type" value="Genomic_DNA"/>
</dbReference>
<evidence type="ECO:0000313" key="7">
    <source>
        <dbReference type="Proteomes" id="UP001354971"/>
    </source>
</evidence>